<organism evidence="6 7">
    <name type="scientific">Spongiactinospora rosea</name>
    <dbReference type="NCBI Taxonomy" id="2248750"/>
    <lineage>
        <taxon>Bacteria</taxon>
        <taxon>Bacillati</taxon>
        <taxon>Actinomycetota</taxon>
        <taxon>Actinomycetes</taxon>
        <taxon>Streptosporangiales</taxon>
        <taxon>Streptosporangiaceae</taxon>
        <taxon>Spongiactinospora</taxon>
    </lineage>
</organism>
<keyword evidence="3" id="KW-0720">Serine protease</keyword>
<dbReference type="GO" id="GO:0006508">
    <property type="term" value="P:proteolysis"/>
    <property type="evidence" value="ECO:0007669"/>
    <property type="project" value="UniProtKB-KW"/>
</dbReference>
<dbReference type="InterPro" id="IPR050430">
    <property type="entry name" value="Peptidase_S1"/>
</dbReference>
<dbReference type="Pfam" id="PF00089">
    <property type="entry name" value="Trypsin"/>
    <property type="match status" value="1"/>
</dbReference>
<dbReference type="InterPro" id="IPR001254">
    <property type="entry name" value="Trypsin_dom"/>
</dbReference>
<dbReference type="PROSITE" id="PS00135">
    <property type="entry name" value="TRYPSIN_SER"/>
    <property type="match status" value="1"/>
</dbReference>
<dbReference type="InterPro" id="IPR009003">
    <property type="entry name" value="Peptidase_S1_PA"/>
</dbReference>
<proteinExistence type="inferred from homology"/>
<dbReference type="InterPro" id="IPR001314">
    <property type="entry name" value="Peptidase_S1A"/>
</dbReference>
<comment type="caution">
    <text evidence="6">The sequence shown here is derived from an EMBL/GenBank/DDBJ whole genome shotgun (WGS) entry which is preliminary data.</text>
</comment>
<sequence length="253" mass="26258">MRRLGLFLAFCISTIGLVLTGPPAAQAIVGGANAPAPYSFMVSIQSVEDGAYKHFCGGSLIAPSWVVTASHCIDGDQPADLRLRVGGLRWDSGGTVRAVTEIVPHPDGTAVRDIALLKLDRPVSGTPIRIGTSPAEENPARLIGWGCTSSWQAFCSPSDVLKQLDSAIRPVSVCSGSGGPVKPGWELCTGNPDDLAGPCRGDSGGPLLVPSDGTWKLVGVFNRMSAMCEVGAGIYADAAAHRPWIESVTGPLP</sequence>
<dbReference type="Gene3D" id="2.40.10.10">
    <property type="entry name" value="Trypsin-like serine proteases"/>
    <property type="match status" value="1"/>
</dbReference>
<dbReference type="PANTHER" id="PTHR24276">
    <property type="entry name" value="POLYSERASE-RELATED"/>
    <property type="match status" value="1"/>
</dbReference>
<dbReference type="AlphaFoldDB" id="A0A366LYZ3"/>
<dbReference type="OrthoDB" id="3657335at2"/>
<evidence type="ECO:0000256" key="1">
    <source>
        <dbReference type="ARBA" id="ARBA00007664"/>
    </source>
</evidence>
<evidence type="ECO:0000313" key="7">
    <source>
        <dbReference type="Proteomes" id="UP000253303"/>
    </source>
</evidence>
<dbReference type="SUPFAM" id="SSF50494">
    <property type="entry name" value="Trypsin-like serine proteases"/>
    <property type="match status" value="1"/>
</dbReference>
<comment type="similarity">
    <text evidence="1">Belongs to the peptidase S1 family.</text>
</comment>
<reference evidence="6 7" key="1">
    <citation type="submission" date="2018-06" db="EMBL/GenBank/DDBJ databases">
        <title>Sphaerisporangium craniellae sp. nov., isolated from a marine sponge in the South China Sea.</title>
        <authorList>
            <person name="Li L."/>
        </authorList>
    </citation>
    <scope>NUCLEOTIDE SEQUENCE [LARGE SCALE GENOMIC DNA]</scope>
    <source>
        <strain evidence="6 7">LHW63015</strain>
    </source>
</reference>
<dbReference type="PRINTS" id="PR00722">
    <property type="entry name" value="CHYMOTRYPSIN"/>
</dbReference>
<keyword evidence="4" id="KW-0732">Signal</keyword>
<dbReference type="SMART" id="SM00020">
    <property type="entry name" value="Tryp_SPc"/>
    <property type="match status" value="1"/>
</dbReference>
<dbReference type="InterPro" id="IPR043504">
    <property type="entry name" value="Peptidase_S1_PA_chymotrypsin"/>
</dbReference>
<keyword evidence="3 6" id="KW-0645">Protease</keyword>
<evidence type="ECO:0000256" key="2">
    <source>
        <dbReference type="ARBA" id="ARBA00023157"/>
    </source>
</evidence>
<dbReference type="PANTHER" id="PTHR24276:SF98">
    <property type="entry name" value="FI18310P1-RELATED"/>
    <property type="match status" value="1"/>
</dbReference>
<feature type="domain" description="Peptidase S1" evidence="5">
    <location>
        <begin position="28"/>
        <end position="250"/>
    </location>
</feature>
<accession>A0A366LYZ3</accession>
<dbReference type="InterPro" id="IPR033116">
    <property type="entry name" value="TRYPSIN_SER"/>
</dbReference>
<dbReference type="RefSeq" id="WP_113982063.1">
    <property type="nucleotide sequence ID" value="NZ_QMEY01000007.1"/>
</dbReference>
<feature type="signal peptide" evidence="4">
    <location>
        <begin position="1"/>
        <end position="27"/>
    </location>
</feature>
<evidence type="ECO:0000313" key="6">
    <source>
        <dbReference type="EMBL" id="RBQ18589.1"/>
    </source>
</evidence>
<gene>
    <name evidence="6" type="ORF">DP939_19045</name>
</gene>
<name>A0A366LYZ3_9ACTN</name>
<evidence type="ECO:0000256" key="4">
    <source>
        <dbReference type="SAM" id="SignalP"/>
    </source>
</evidence>
<keyword evidence="2" id="KW-1015">Disulfide bond</keyword>
<dbReference type="GO" id="GO:0004252">
    <property type="term" value="F:serine-type endopeptidase activity"/>
    <property type="evidence" value="ECO:0007669"/>
    <property type="project" value="InterPro"/>
</dbReference>
<dbReference type="PROSITE" id="PS00134">
    <property type="entry name" value="TRYPSIN_HIS"/>
    <property type="match status" value="1"/>
</dbReference>
<protein>
    <submittedName>
        <fullName evidence="6">Serine protease</fullName>
    </submittedName>
</protein>
<dbReference type="PROSITE" id="PS50240">
    <property type="entry name" value="TRYPSIN_DOM"/>
    <property type="match status" value="1"/>
</dbReference>
<keyword evidence="7" id="KW-1185">Reference proteome</keyword>
<dbReference type="EMBL" id="QMEY01000007">
    <property type="protein sequence ID" value="RBQ18589.1"/>
    <property type="molecule type" value="Genomic_DNA"/>
</dbReference>
<evidence type="ECO:0000256" key="3">
    <source>
        <dbReference type="RuleBase" id="RU363034"/>
    </source>
</evidence>
<dbReference type="CDD" id="cd00190">
    <property type="entry name" value="Tryp_SPc"/>
    <property type="match status" value="1"/>
</dbReference>
<dbReference type="Proteomes" id="UP000253303">
    <property type="component" value="Unassembled WGS sequence"/>
</dbReference>
<dbReference type="InterPro" id="IPR018114">
    <property type="entry name" value="TRYPSIN_HIS"/>
</dbReference>
<evidence type="ECO:0000259" key="5">
    <source>
        <dbReference type="PROSITE" id="PS50240"/>
    </source>
</evidence>
<feature type="chain" id="PRO_5016969002" evidence="4">
    <location>
        <begin position="28"/>
        <end position="253"/>
    </location>
</feature>
<keyword evidence="3" id="KW-0378">Hydrolase</keyword>